<dbReference type="PANTHER" id="PTHR34720">
    <property type="entry name" value="MICROCYSTIN DEPENDENT PROTEIN"/>
    <property type="match status" value="1"/>
</dbReference>
<keyword evidence="3" id="KW-1185">Reference proteome</keyword>
<dbReference type="PANTHER" id="PTHR34720:SF9">
    <property type="entry name" value="BLR4714 PROTEIN"/>
    <property type="match status" value="1"/>
</dbReference>
<dbReference type="InterPro" id="IPR038081">
    <property type="entry name" value="CalX-like_sf"/>
</dbReference>
<dbReference type="STRING" id="1328313.DS2_16239"/>
<dbReference type="Pfam" id="PF19077">
    <property type="entry name" value="Big_13"/>
    <property type="match status" value="2"/>
</dbReference>
<dbReference type="GO" id="GO:0005509">
    <property type="term" value="F:calcium ion binding"/>
    <property type="evidence" value="ECO:0007669"/>
    <property type="project" value="InterPro"/>
</dbReference>
<dbReference type="Pfam" id="PF17963">
    <property type="entry name" value="Big_9"/>
    <property type="match status" value="6"/>
</dbReference>
<dbReference type="SUPFAM" id="SSF49313">
    <property type="entry name" value="Cadherin-like"/>
    <property type="match status" value="1"/>
</dbReference>
<dbReference type="FunFam" id="2.60.40.10:FF:002543">
    <property type="match status" value="1"/>
</dbReference>
<dbReference type="PATRIC" id="fig|1328313.3.peg.3317"/>
<dbReference type="Pfam" id="PF05345">
    <property type="entry name" value="He_PIG"/>
    <property type="match status" value="1"/>
</dbReference>
<accession>W7Q791</accession>
<dbReference type="Gene3D" id="2.60.40.3440">
    <property type="match status" value="1"/>
</dbReference>
<dbReference type="InterPro" id="IPR053784">
    <property type="entry name" value="Choice_anch_U_dom"/>
</dbReference>
<dbReference type="Gene3D" id="2.60.40.2810">
    <property type="match status" value="5"/>
</dbReference>
<dbReference type="OrthoDB" id="5242130at2"/>
<dbReference type="GO" id="GO:0016020">
    <property type="term" value="C:membrane"/>
    <property type="evidence" value="ECO:0007669"/>
    <property type="project" value="InterPro"/>
</dbReference>
<dbReference type="Proteomes" id="UP000019276">
    <property type="component" value="Unassembled WGS sequence"/>
</dbReference>
<dbReference type="InterPro" id="IPR010221">
    <property type="entry name" value="VCBS_dom"/>
</dbReference>
<dbReference type="Gene3D" id="2.60.40.2030">
    <property type="match status" value="1"/>
</dbReference>
<dbReference type="SUPFAM" id="SSF141072">
    <property type="entry name" value="CalX-like"/>
    <property type="match status" value="1"/>
</dbReference>
<dbReference type="eggNOG" id="COG3637">
    <property type="taxonomic scope" value="Bacteria"/>
</dbReference>
<dbReference type="InterPro" id="IPR013783">
    <property type="entry name" value="Ig-like_fold"/>
</dbReference>
<organism evidence="2 3">
    <name type="scientific">Catenovulum agarivorans DS-2</name>
    <dbReference type="NCBI Taxonomy" id="1328313"/>
    <lineage>
        <taxon>Bacteria</taxon>
        <taxon>Pseudomonadati</taxon>
        <taxon>Pseudomonadota</taxon>
        <taxon>Gammaproteobacteria</taxon>
        <taxon>Alteromonadales</taxon>
        <taxon>Alteromonadaceae</taxon>
        <taxon>Catenovulum</taxon>
    </lineage>
</organism>
<evidence type="ECO:0000313" key="2">
    <source>
        <dbReference type="EMBL" id="EWH08644.1"/>
    </source>
</evidence>
<dbReference type="NCBIfam" id="NF012211">
    <property type="entry name" value="tand_rpt_95"/>
    <property type="match status" value="6"/>
</dbReference>
<dbReference type="eggNOG" id="COG2911">
    <property type="taxonomic scope" value="Bacteria"/>
</dbReference>
<protein>
    <submittedName>
        <fullName evidence="2">Ig family protein</fullName>
    </submittedName>
</protein>
<proteinExistence type="predicted"/>
<evidence type="ECO:0000313" key="3">
    <source>
        <dbReference type="Proteomes" id="UP000019276"/>
    </source>
</evidence>
<feature type="domain" description="Dystroglycan-type cadherin-like" evidence="1">
    <location>
        <begin position="474"/>
        <end position="565"/>
    </location>
</feature>
<dbReference type="InterPro" id="IPR044016">
    <property type="entry name" value="Big_13"/>
</dbReference>
<dbReference type="NCBIfam" id="NF033510">
    <property type="entry name" value="Ca_tandemer"/>
    <property type="match status" value="3"/>
</dbReference>
<dbReference type="InterPro" id="IPR006644">
    <property type="entry name" value="Cadg"/>
</dbReference>
<evidence type="ECO:0000259" key="1">
    <source>
        <dbReference type="SMART" id="SM00736"/>
    </source>
</evidence>
<dbReference type="InterPro" id="IPR015919">
    <property type="entry name" value="Cadherin-like_sf"/>
</dbReference>
<feature type="non-terminal residue" evidence="2">
    <location>
        <position position="1"/>
    </location>
</feature>
<reference evidence="2 3" key="1">
    <citation type="journal article" date="2014" name="Genome Announc.">
        <title>Draft Genome Sequence of the Agar-Degrading Bacterium Catenovulum sp. Strain DS-2, Isolated from Intestines of Haliotis diversicolor.</title>
        <authorList>
            <person name="Shan D."/>
            <person name="Li X."/>
            <person name="Gu Z."/>
            <person name="Wei G."/>
            <person name="Gao Z."/>
            <person name="Shao Z."/>
        </authorList>
    </citation>
    <scope>NUCLEOTIDE SEQUENCE [LARGE SCALE GENOMIC DNA]</scope>
    <source>
        <strain evidence="2 3">DS-2</strain>
    </source>
</reference>
<name>W7Q791_9ALTE</name>
<dbReference type="eggNOG" id="COG3420">
    <property type="taxonomic scope" value="Bacteria"/>
</dbReference>
<dbReference type="RefSeq" id="WP_152537634.1">
    <property type="nucleotide sequence ID" value="NZ_ARZY01000040.1"/>
</dbReference>
<comment type="caution">
    <text evidence="2">The sequence shown here is derived from an EMBL/GenBank/DDBJ whole genome shotgun (WGS) entry which is preliminary data.</text>
</comment>
<sequence length="1554" mass="161182">DDSVLISGSGAETGAAITIHIGSLSIQTVADSSGNWTIESNEIDISALNNGTLVVTVTQTDDAGNTSSASIKNITLDNTAPSAPSITTPIEGDGLVNAAEDDSVLIEGAGAEANASVTVSISDGANSLSQMITADGNGSWSLSGSEFDVSTFNNGTLTVTASQTDSAGNTSVELSETVTLDNALPSVVIHSLQTNDTTPALSGTVDDVEATISVTLDGQSYDAVNNADGTWTLADDLVSTLSDGTYDVEVSATDTFGNVATDSTTAELEIDATKPSGFSVDIEQSLIDASNDTAMSFVFANAEVGTSYQASVSDGTNTVSVSGSVEAVDAQVTSIDVSGLAEGSLTLSVTLTDSFGNQSDAVTDTVDKLYQKAPEIVDGASVDVTMSEDASPTPFALTLNATDANDDVLTWSVATAAANGAASVETTGNSVAVNYQPNGNFNGNDSFVVQVTDGIDSANITVNVVVNAQNDAPVISGTPATTVAEDSSYSFTPNATDIDSSQLTFSISNAPAWISFDTSTGALTGTPTNTHVGTSSNIVISVTDGLATSSLAAFDVTVTNVNDAPVGQDMNVTTLEDASVTIEPQLQDDDADSLSLSLASTPTQGVLNQSGAGWHYQPNSDANGTDSFSYTVSDGQASSEVYTVNINITPVNDVPVAADDLIELERVDSDAYTLDVLANDFDVDGDSLILEGAKASVGTVSIQNGQLQFQAPDNFIGSARLSYSLRDGNQGRASAVANVTITGDLTTEPPTITAPTDIEVDATGLITKVDLGVATAVDSQGNPLPVSLVDGVTVFAPGQHIVYWQAEDSQGNLSTAQQQLDVHPLISLSKDQVVPEGQSVSVRVLLNGPSPVYPLDIPFTVSGSATATEDHTLTDGTVTITSGTQTNITFDVLTDTEVEADEDIIITLGGADSLNLGAKRATRIRISEANIAPNVSLGVAQNNENRLTVTTDGGLVRITAQVSDPNPADTVTTEWQADNNLVNTSVDDLLFEFDPSGLTAGIYKVSFEAVDTGSLKDSEAVYIDVRESLQVLTDIDTDGDLIPDNEEGYSDSDGDGIPDFQDAISDCNVVPELVSQQDGFLVEGDPGVCLRRGTISAVGESGGLLVSNDEAASLGVDEQAQVIDGLVDFIAYGLPQAGQTYQLVVPQRSPIPQNAIYRKYSESRNEWFTFVHEEDGDNKLYSTEGEPGICPPPGDDSWVEGLNAGHWCVQLVIKDGGIYDDDGEANGAIVDPGGVAIELNGNQIPVAVDDSAELRWNTSMSIDVLSNDTDADNDVLRVTSATANFGQITEMSGNRLTYQPNANYAGPDTITYAITDDQGGTASAKVAVTVLPNRAPIANADTASTTHKQSVVIDALANDSDPDGDQINLVSADANNQGLAEIINGQIVYTPNIGLSGQVTISYQIEDIYNLVASNTVTVDVSGNDAPVAVDDSLSIEGNESFIDLSVLDNDTDSNADSLSIESVSATYGSVSVINNRVIRYVPQAGYTGIDTVTYRINDGYGGTDTASVTVNIAGPEVITVTNKSSGGSTSGWALLSLMLMGLRRTLFREKGNK</sequence>
<dbReference type="NCBIfam" id="TIGR01965">
    <property type="entry name" value="VCBS_repeat"/>
    <property type="match status" value="1"/>
</dbReference>
<gene>
    <name evidence="2" type="ORF">DS2_16239</name>
</gene>
<dbReference type="NCBIfam" id="NF041766">
    <property type="entry name" value="choice_anch_U"/>
    <property type="match status" value="1"/>
</dbReference>
<dbReference type="EMBL" id="ARZY01000040">
    <property type="protein sequence ID" value="EWH08644.1"/>
    <property type="molecule type" value="Genomic_DNA"/>
</dbReference>
<dbReference type="Gene3D" id="2.60.40.10">
    <property type="entry name" value="Immunoglobulins"/>
    <property type="match status" value="4"/>
</dbReference>
<dbReference type="SMART" id="SM00736">
    <property type="entry name" value="CADG"/>
    <property type="match status" value="1"/>
</dbReference>